<dbReference type="PANTHER" id="PTHR15717:SF2">
    <property type="entry name" value="EF-HAND CALCIUM-BINDING DOMAIN-CONTAINING PROTEIN 14"/>
    <property type="match status" value="1"/>
</dbReference>
<evidence type="ECO:0000256" key="2">
    <source>
        <dbReference type="SAM" id="MobiDB-lite"/>
    </source>
</evidence>
<feature type="region of interest" description="Disordered" evidence="2">
    <location>
        <begin position="358"/>
        <end position="442"/>
    </location>
</feature>
<gene>
    <name evidence="4" type="primary">Efcab14</name>
</gene>
<feature type="coiled-coil region" evidence="1">
    <location>
        <begin position="323"/>
        <end position="357"/>
    </location>
</feature>
<keyword evidence="3" id="KW-1133">Transmembrane helix</keyword>
<reference evidence="4" key="1">
    <citation type="submission" date="2020-04" db="EMBL/GenBank/DDBJ databases">
        <authorList>
            <person name="Neveu A P."/>
        </authorList>
    </citation>
    <scope>NUCLEOTIDE SEQUENCE</scope>
    <source>
        <tissue evidence="4">Whole embryo</tissue>
    </source>
</reference>
<keyword evidence="1" id="KW-0175">Coiled coil</keyword>
<proteinExistence type="evidence at transcript level"/>
<dbReference type="InterPro" id="IPR042352">
    <property type="entry name" value="EFCAB14"/>
</dbReference>
<evidence type="ECO:0000313" key="4">
    <source>
        <dbReference type="EMBL" id="CAB3241197.1"/>
    </source>
</evidence>
<feature type="compositionally biased region" description="Low complexity" evidence="2">
    <location>
        <begin position="44"/>
        <end position="57"/>
    </location>
</feature>
<keyword evidence="3" id="KW-0812">Transmembrane</keyword>
<evidence type="ECO:0000256" key="3">
    <source>
        <dbReference type="SAM" id="Phobius"/>
    </source>
</evidence>
<keyword evidence="3" id="KW-0472">Membrane</keyword>
<name>A0A6F9DB21_9ASCI</name>
<sequence length="467" mass="52116">MPANAGQHTAKFVVQGKRMKKRKELDALIGDRTRSGGGYEQLQRSTQRSSNVASSSSRDADTYFAPLRPYGNSTVRHGRPVAHHSKVGCTSKRAFHICLPACILALVAACVTSSIGIVWMQVQLKSDLDHIKDRIFKIERWKSDQPATLVDLQTVVGQLQRSMQEGSTSMQDLKSQLAGINSKVDKQTSSAEFARALPPMQEQLNALQQEMSDVTAKIARLRDYVQTVEKSDQTLVDKTDRITNDLEALRGVVQENHQEFKDGSNLPQRYAMALQQHDHVVNNTIDAVNRRIDSLQHVADAQTALLQQVTSLAQEHVTYREDVSKVRRKINNLNSTLIELSQEEQKLKIRVETIENTAASSSDEKQLKSDKHEGAEESKTLPNDKTKPSEAIHDTKQEDPVLTDRGTEVSPSHNTDVRVGDTTTSFTELPIRKRHASRGAGIVKSFQLKSGVAVETRQNHNTHDHDQ</sequence>
<protein>
    <submittedName>
        <fullName evidence="4">EF-hand calcium-binding domain-containing protein 14</fullName>
    </submittedName>
</protein>
<dbReference type="Gene3D" id="1.10.287.1490">
    <property type="match status" value="1"/>
</dbReference>
<accession>A0A6F9DB21</accession>
<dbReference type="PANTHER" id="PTHR15717">
    <property type="entry name" value="PROTEIN KIAA0494"/>
    <property type="match status" value="1"/>
</dbReference>
<organism evidence="4">
    <name type="scientific">Phallusia mammillata</name>
    <dbReference type="NCBI Taxonomy" id="59560"/>
    <lineage>
        <taxon>Eukaryota</taxon>
        <taxon>Metazoa</taxon>
        <taxon>Chordata</taxon>
        <taxon>Tunicata</taxon>
        <taxon>Ascidiacea</taxon>
        <taxon>Phlebobranchia</taxon>
        <taxon>Ascidiidae</taxon>
        <taxon>Phallusia</taxon>
    </lineage>
</organism>
<feature type="transmembrane region" description="Helical" evidence="3">
    <location>
        <begin position="94"/>
        <end position="120"/>
    </location>
</feature>
<dbReference type="EMBL" id="LR784750">
    <property type="protein sequence ID" value="CAB3241197.1"/>
    <property type="molecule type" value="mRNA"/>
</dbReference>
<feature type="region of interest" description="Disordered" evidence="2">
    <location>
        <begin position="30"/>
        <end position="58"/>
    </location>
</feature>
<dbReference type="AlphaFoldDB" id="A0A6F9DB21"/>
<evidence type="ECO:0000256" key="1">
    <source>
        <dbReference type="SAM" id="Coils"/>
    </source>
</evidence>
<feature type="compositionally biased region" description="Basic and acidic residues" evidence="2">
    <location>
        <begin position="362"/>
        <end position="399"/>
    </location>
</feature>